<dbReference type="InterPro" id="IPR013783">
    <property type="entry name" value="Ig-like_fold"/>
</dbReference>
<dbReference type="GO" id="GO:0061630">
    <property type="term" value="F:ubiquitin protein ligase activity"/>
    <property type="evidence" value="ECO:0007669"/>
    <property type="project" value="UniProtKB-EC"/>
</dbReference>
<evidence type="ECO:0000256" key="3">
    <source>
        <dbReference type="ARBA" id="ARBA00004906"/>
    </source>
</evidence>
<dbReference type="Proteomes" id="UP000094112">
    <property type="component" value="Unassembled WGS sequence"/>
</dbReference>
<dbReference type="EMBL" id="KV454211">
    <property type="protein sequence ID" value="ODQ59317.1"/>
    <property type="molecule type" value="Genomic_DNA"/>
</dbReference>
<evidence type="ECO:0000256" key="6">
    <source>
        <dbReference type="ARBA" id="ARBA00022679"/>
    </source>
</evidence>
<dbReference type="SUPFAM" id="SSF81296">
    <property type="entry name" value="E set domains"/>
    <property type="match status" value="1"/>
</dbReference>
<evidence type="ECO:0000256" key="4">
    <source>
        <dbReference type="ARBA" id="ARBA00012483"/>
    </source>
</evidence>
<feature type="compositionally biased region" description="Acidic residues" evidence="11">
    <location>
        <begin position="437"/>
        <end position="446"/>
    </location>
</feature>
<feature type="transmembrane region" description="Helical" evidence="12">
    <location>
        <begin position="783"/>
        <end position="806"/>
    </location>
</feature>
<dbReference type="OrthoDB" id="1108038at2759"/>
<dbReference type="PANTHER" id="PTHR13145:SF0">
    <property type="entry name" value="E3 UBIQUITIN-PROTEIN LIGASE MARCHF6"/>
    <property type="match status" value="1"/>
</dbReference>
<evidence type="ECO:0000313" key="14">
    <source>
        <dbReference type="EMBL" id="ODQ59317.1"/>
    </source>
</evidence>
<gene>
    <name evidence="14" type="ORF">WICANDRAFT_63813</name>
</gene>
<dbReference type="GO" id="GO:0036503">
    <property type="term" value="P:ERAD pathway"/>
    <property type="evidence" value="ECO:0007669"/>
    <property type="project" value="TreeGrafter"/>
</dbReference>
<feature type="transmembrane region" description="Helical" evidence="12">
    <location>
        <begin position="246"/>
        <end position="268"/>
    </location>
</feature>
<dbReference type="RefSeq" id="XP_019038524.1">
    <property type="nucleotide sequence ID" value="XM_019183617.1"/>
</dbReference>
<evidence type="ECO:0000256" key="2">
    <source>
        <dbReference type="ARBA" id="ARBA00004141"/>
    </source>
</evidence>
<feature type="domain" description="AMP-activated protein kinase glycogen-binding" evidence="13">
    <location>
        <begin position="7"/>
        <end position="82"/>
    </location>
</feature>
<comment type="catalytic activity">
    <reaction evidence="1">
        <text>S-ubiquitinyl-[E2 ubiquitin-conjugating enzyme]-L-cysteine + [acceptor protein]-L-lysine = [E2 ubiquitin-conjugating enzyme]-L-cysteine + N(6)-ubiquitinyl-[acceptor protein]-L-lysine.</text>
        <dbReference type="EC" id="2.3.2.27"/>
    </reaction>
</comment>
<dbReference type="Pfam" id="PF16561">
    <property type="entry name" value="AMPK1_CBM"/>
    <property type="match status" value="1"/>
</dbReference>
<keyword evidence="6" id="KW-0808">Transferase</keyword>
<dbReference type="GO" id="GO:0005789">
    <property type="term" value="C:endoplasmic reticulum membrane"/>
    <property type="evidence" value="ECO:0007669"/>
    <property type="project" value="TreeGrafter"/>
</dbReference>
<dbReference type="InterPro" id="IPR032640">
    <property type="entry name" value="AMPK1_CBM"/>
</dbReference>
<dbReference type="InterPro" id="IPR014756">
    <property type="entry name" value="Ig_E-set"/>
</dbReference>
<evidence type="ECO:0000259" key="13">
    <source>
        <dbReference type="Pfam" id="PF16561"/>
    </source>
</evidence>
<feature type="transmembrane region" description="Helical" evidence="12">
    <location>
        <begin position="1259"/>
        <end position="1278"/>
    </location>
</feature>
<evidence type="ECO:0000256" key="1">
    <source>
        <dbReference type="ARBA" id="ARBA00000900"/>
    </source>
</evidence>
<evidence type="ECO:0000256" key="12">
    <source>
        <dbReference type="SAM" id="Phobius"/>
    </source>
</evidence>
<accession>A0A1E3P351</accession>
<feature type="transmembrane region" description="Helical" evidence="12">
    <location>
        <begin position="316"/>
        <end position="336"/>
    </location>
</feature>
<keyword evidence="5" id="KW-0597">Phosphoprotein</keyword>
<feature type="transmembrane region" description="Helical" evidence="12">
    <location>
        <begin position="1117"/>
        <end position="1141"/>
    </location>
</feature>
<feature type="transmembrane region" description="Helical" evidence="12">
    <location>
        <begin position="1314"/>
        <end position="1330"/>
    </location>
</feature>
<feature type="region of interest" description="Disordered" evidence="11">
    <location>
        <begin position="423"/>
        <end position="470"/>
    </location>
</feature>
<feature type="transmembrane region" description="Helical" evidence="12">
    <location>
        <begin position="745"/>
        <end position="763"/>
    </location>
</feature>
<feature type="transmembrane region" description="Helical" evidence="12">
    <location>
        <begin position="905"/>
        <end position="925"/>
    </location>
</feature>
<dbReference type="GeneID" id="30200863"/>
<evidence type="ECO:0000256" key="5">
    <source>
        <dbReference type="ARBA" id="ARBA00022553"/>
    </source>
</evidence>
<keyword evidence="9 12" id="KW-1133">Transmembrane helix</keyword>
<dbReference type="STRING" id="683960.A0A1E3P351"/>
<dbReference type="Gene3D" id="2.60.40.10">
    <property type="entry name" value="Immunoglobulins"/>
    <property type="match status" value="1"/>
</dbReference>
<reference evidence="14 15" key="1">
    <citation type="journal article" date="2016" name="Proc. Natl. Acad. Sci. U.S.A.">
        <title>Comparative genomics of biotechnologically important yeasts.</title>
        <authorList>
            <person name="Riley R."/>
            <person name="Haridas S."/>
            <person name="Wolfe K.H."/>
            <person name="Lopes M.R."/>
            <person name="Hittinger C.T."/>
            <person name="Goeker M."/>
            <person name="Salamov A.A."/>
            <person name="Wisecaver J.H."/>
            <person name="Long T.M."/>
            <person name="Calvey C.H."/>
            <person name="Aerts A.L."/>
            <person name="Barry K.W."/>
            <person name="Choi C."/>
            <person name="Clum A."/>
            <person name="Coughlan A.Y."/>
            <person name="Deshpande S."/>
            <person name="Douglass A.P."/>
            <person name="Hanson S.J."/>
            <person name="Klenk H.-P."/>
            <person name="LaButti K.M."/>
            <person name="Lapidus A."/>
            <person name="Lindquist E.A."/>
            <person name="Lipzen A.M."/>
            <person name="Meier-Kolthoff J.P."/>
            <person name="Ohm R.A."/>
            <person name="Otillar R.P."/>
            <person name="Pangilinan J.L."/>
            <person name="Peng Y."/>
            <person name="Rokas A."/>
            <person name="Rosa C.A."/>
            <person name="Scheuner C."/>
            <person name="Sibirny A.A."/>
            <person name="Slot J.C."/>
            <person name="Stielow J.B."/>
            <person name="Sun H."/>
            <person name="Kurtzman C.P."/>
            <person name="Blackwell M."/>
            <person name="Grigoriev I.V."/>
            <person name="Jeffries T.W."/>
        </authorList>
    </citation>
    <scope>NUCLEOTIDE SEQUENCE [LARGE SCALE GENOMIC DNA]</scope>
    <source>
        <strain evidence="15">ATCC 58044 / CBS 1984 / NCYC 433 / NRRL Y-366-8</strain>
    </source>
</reference>
<proteinExistence type="predicted"/>
<evidence type="ECO:0000256" key="8">
    <source>
        <dbReference type="ARBA" id="ARBA00022786"/>
    </source>
</evidence>
<dbReference type="PANTHER" id="PTHR13145">
    <property type="entry name" value="SSM4 PROTEIN"/>
    <property type="match status" value="1"/>
</dbReference>
<dbReference type="EC" id="2.3.2.27" evidence="4"/>
<evidence type="ECO:0000256" key="7">
    <source>
        <dbReference type="ARBA" id="ARBA00022692"/>
    </source>
</evidence>
<keyword evidence="7 12" id="KW-0812">Transmembrane</keyword>
<evidence type="ECO:0000256" key="11">
    <source>
        <dbReference type="SAM" id="MobiDB-lite"/>
    </source>
</evidence>
<keyword evidence="8" id="KW-0833">Ubl conjugation pathway</keyword>
<comment type="subcellular location">
    <subcellularLocation>
        <location evidence="2">Membrane</location>
        <topology evidence="2">Multi-pass membrane protein</topology>
    </subcellularLocation>
</comment>
<comment type="pathway">
    <text evidence="3">Protein modification; protein ubiquitination.</text>
</comment>
<feature type="transmembrane region" description="Helical" evidence="12">
    <location>
        <begin position="843"/>
        <end position="863"/>
    </location>
</feature>
<organism evidence="14 15">
    <name type="scientific">Wickerhamomyces anomalus (strain ATCC 58044 / CBS 1984 / NCYC 433 / NRRL Y-366-8)</name>
    <name type="common">Yeast</name>
    <name type="synonym">Hansenula anomala</name>
    <dbReference type="NCBI Taxonomy" id="683960"/>
    <lineage>
        <taxon>Eukaryota</taxon>
        <taxon>Fungi</taxon>
        <taxon>Dikarya</taxon>
        <taxon>Ascomycota</taxon>
        <taxon>Saccharomycotina</taxon>
        <taxon>Saccharomycetes</taxon>
        <taxon>Phaffomycetales</taxon>
        <taxon>Wickerhamomycetaceae</taxon>
        <taxon>Wickerhamomyces</taxon>
    </lineage>
</organism>
<evidence type="ECO:0000256" key="9">
    <source>
        <dbReference type="ARBA" id="ARBA00022989"/>
    </source>
</evidence>
<protein>
    <recommendedName>
        <fullName evidence="4">RING-type E3 ubiquitin transferase</fullName>
        <ecNumber evidence="4">2.3.2.27</ecNumber>
    </recommendedName>
</protein>
<evidence type="ECO:0000256" key="10">
    <source>
        <dbReference type="ARBA" id="ARBA00023136"/>
    </source>
</evidence>
<sequence>MNTSLFTFEWPSQAVNSVYVTGTFDNWSKSTKLVQNKDGSYSVTIEVPKEKIMFKYVVDGTWLTTSKFKTEKDSTGIENNVIYPEDLSQYNDELLSTINENSSSFDVLSPELRSTNDPHNFGVNYKSDTESSAFTNISVGDISPFENSDLDNPVNEDGGNIDDVINDDESFKSMSDEELFSSTQGTLLGVDTQSCNTSINHQQPNLVNLQSTNGSRQFTTQYKENTPDRVPLRLILLKLRKSTVHLFRYGLTISALVFGVGIQIPLFWKVSSRFLTWIIDGAMPHENLLVSLIYGESRVEGDPFDMLNVWKALTTAYFDSITFIIVWVLVHLILFLEHEWVSRDAGFKTLILKKVGPPDTLRPLAGVNRNRAGGQGQPEFNERMIRDVQNLERLLQQRDNPQNEVIQDALRIIQERQRALQREHQNQLRQRNNNQELIDEEDEEHDPDFIPTDSSDNESERNVNFEDEDGDLLRRLEDDRAAMRARVENQVNERLNDNDQVQRPMIPFPFAANQPAVDRIAAGNQNRNADQPIDAGRLDLNNPRHQEFLDAMIFMPPHLRDQNERRLWEEVVGPDEEFPFANDQPGLPNANVEVPIAINLQNGNGGANANIDPAAAAAAAAAVNAIPVEQDDLLLSLPVYMIIVGGDAFLGVYLFLAYFLPSGIGSLAFISAGFVFKTGLNFLNTILTYTRLNSYGDKIIGAILEAKNYNQHISQTLDNYLILPIVKTLTNVYEHNLPQSTIERIIPLLVFYGALYSGILSFLSYKSKKHSVQNPLLGLQRKVFIVLLDFVSTLKVFFIFAIELVLFPVYCGFLLEIVGSPVFSYNHPLILSALFLVKDHISLRIATYWATGTIYMCLFALFVGMTRRYILRPGVLFFIRSPEDPNARLIHDALVRPLGLQLSRIGLSGFVYSIFILVGFGAVTYTLKLTNSPILPLQFQSTFAVLLANATAYRVRENMDLIKKYVRQYWIRAFKISSAKLRLSSFILGKHDPRERGYVVYRNIICQQQNQKPDYTEPRSLKEAKELFKKTDIKAVFIPDGDLVRAPKNDTVSRKFVRKLFIPVSKDDKPLGSNRESIAKLDEKYPLDEFDDSEDELTTTNQYEIVYRPPHFKERTILFIAMLWIFAALLICGVGIISNLLGKPISFILFKLIEPLQQNTAFKSSLFDNTVEFNWLNLETSSILNGIQIVVTLLKLYDDYIQRRHIQIEEEEEDNAAAAPVAVAGGDTPSPTHRAAGIQREQPFISVIRDVSKFLLGNLKIVFTTAFFFINVFTWLYLGISAHVNAIEIPYSYYSGNDDIEVINGPMVFSLNRYTFPLHFVLLFFTIFPFQERFRSDIRDAFRNGPIEVIDFKSVLKNYTKPILTRLLSVELIVGLTKLGLSIYEYRENSVHYTSFKAVLIYIFVQNAIFRDILIYSWSAVVGSNLVLRGLVRSWKLFNQFNQQIKEEFYVSGKTLENSNAVGEEPVN</sequence>
<keyword evidence="10 12" id="KW-0472">Membrane</keyword>
<dbReference type="CDD" id="cd02859">
    <property type="entry name" value="E_set_AMPKbeta_like_N"/>
    <property type="match status" value="1"/>
</dbReference>
<feature type="compositionally biased region" description="Low complexity" evidence="11">
    <location>
        <begin position="427"/>
        <end position="436"/>
    </location>
</feature>
<name>A0A1E3P351_WICAA</name>
<evidence type="ECO:0000313" key="15">
    <source>
        <dbReference type="Proteomes" id="UP000094112"/>
    </source>
</evidence>
<keyword evidence="15" id="KW-1185">Reference proteome</keyword>